<keyword evidence="2" id="KW-0378">Hydrolase</keyword>
<dbReference type="Gene3D" id="2.60.120.260">
    <property type="entry name" value="Galactose-binding domain-like"/>
    <property type="match status" value="1"/>
</dbReference>
<name>A0ABW6P9E7_9NOCA</name>
<dbReference type="InterPro" id="IPR036514">
    <property type="entry name" value="SGNH_hydro_sf"/>
</dbReference>
<dbReference type="SUPFAM" id="SSF52266">
    <property type="entry name" value="SGNH hydrolase"/>
    <property type="match status" value="1"/>
</dbReference>
<organism evidence="2 3">
    <name type="scientific">Nocardia aobensis</name>
    <dbReference type="NCBI Taxonomy" id="257277"/>
    <lineage>
        <taxon>Bacteria</taxon>
        <taxon>Bacillati</taxon>
        <taxon>Actinomycetota</taxon>
        <taxon>Actinomycetes</taxon>
        <taxon>Mycobacteriales</taxon>
        <taxon>Nocardiaceae</taxon>
        <taxon>Nocardia</taxon>
    </lineage>
</organism>
<proteinExistence type="predicted"/>
<evidence type="ECO:0000313" key="2">
    <source>
        <dbReference type="EMBL" id="MFF0499783.1"/>
    </source>
</evidence>
<dbReference type="GO" id="GO:0016787">
    <property type="term" value="F:hydrolase activity"/>
    <property type="evidence" value="ECO:0007669"/>
    <property type="project" value="UniProtKB-KW"/>
</dbReference>
<reference evidence="2 3" key="1">
    <citation type="submission" date="2024-10" db="EMBL/GenBank/DDBJ databases">
        <title>The Natural Products Discovery Center: Release of the First 8490 Sequenced Strains for Exploring Actinobacteria Biosynthetic Diversity.</title>
        <authorList>
            <person name="Kalkreuter E."/>
            <person name="Kautsar S.A."/>
            <person name="Yang D."/>
            <person name="Bader C.D."/>
            <person name="Teijaro C.N."/>
            <person name="Fluegel L."/>
            <person name="Davis C.M."/>
            <person name="Simpson J.R."/>
            <person name="Lauterbach L."/>
            <person name="Steele A.D."/>
            <person name="Gui C."/>
            <person name="Meng S."/>
            <person name="Li G."/>
            <person name="Viehrig K."/>
            <person name="Ye F."/>
            <person name="Su P."/>
            <person name="Kiefer A.F."/>
            <person name="Nichols A."/>
            <person name="Cepeda A.J."/>
            <person name="Yan W."/>
            <person name="Fan B."/>
            <person name="Jiang Y."/>
            <person name="Adhikari A."/>
            <person name="Zheng C.-J."/>
            <person name="Schuster L."/>
            <person name="Cowan T.M."/>
            <person name="Smanski M.J."/>
            <person name="Chevrette M.G."/>
            <person name="De Carvalho L.P.S."/>
            <person name="Shen B."/>
        </authorList>
    </citation>
    <scope>NUCLEOTIDE SEQUENCE [LARGE SCALE GENOMIC DNA]</scope>
    <source>
        <strain evidence="2 3">NPDC004119</strain>
    </source>
</reference>
<sequence length="337" mass="35379">MTGNWFVRGAGLADFIRGGRGHEPRLPDADRSRLPADTWNAAQVPAGLHLELMSHADAVVLVVDTESRHPLASPTAGDRLTVWRGDRCVGVVDVPESGGPVTVPLERDGAVYTIYLPEARLGRVSALVPVGGRIEAIPPRPRWLAYGDSITQGWSVSDPALAYPAIVARRHGLEAWNLGFAGAARGEIAAAQYLATVEAEVISLAFGTNNWSVLPTGAGHMAALVRDFVTAVRAGHPRTPLLILSPIVRPEAEQSRNAVGATLAELRDAVEAAARQLHESAGPIRLVPGRDLVGPVDLVDGIHPGDAGHHAIAAAVGPVLAELLGTNPVHTREGVTG</sequence>
<dbReference type="InterPro" id="IPR013830">
    <property type="entry name" value="SGNH_hydro"/>
</dbReference>
<evidence type="ECO:0000259" key="1">
    <source>
        <dbReference type="Pfam" id="PF14606"/>
    </source>
</evidence>
<protein>
    <submittedName>
        <fullName evidence="2">SGNH/GDSL hydrolase family protein</fullName>
    </submittedName>
</protein>
<comment type="caution">
    <text evidence="2">The sequence shown here is derived from an EMBL/GenBank/DDBJ whole genome shotgun (WGS) entry which is preliminary data.</text>
</comment>
<dbReference type="Pfam" id="PF14606">
    <property type="entry name" value="Lipase_GDSL_3"/>
    <property type="match status" value="1"/>
</dbReference>
<gene>
    <name evidence="2" type="ORF">ACFYU5_25520</name>
</gene>
<keyword evidence="3" id="KW-1185">Reference proteome</keyword>
<feature type="domain" description="SGNH hydrolase-type esterase" evidence="1">
    <location>
        <begin position="145"/>
        <end position="320"/>
    </location>
</feature>
<evidence type="ECO:0000313" key="3">
    <source>
        <dbReference type="Proteomes" id="UP001601442"/>
    </source>
</evidence>
<dbReference type="RefSeq" id="WP_387398523.1">
    <property type="nucleotide sequence ID" value="NZ_JBIAMT010000005.1"/>
</dbReference>
<dbReference type="EMBL" id="JBIAMT010000005">
    <property type="protein sequence ID" value="MFF0499783.1"/>
    <property type="molecule type" value="Genomic_DNA"/>
</dbReference>
<dbReference type="PANTHER" id="PTHR30383">
    <property type="entry name" value="THIOESTERASE 1/PROTEASE 1/LYSOPHOSPHOLIPASE L1"/>
    <property type="match status" value="1"/>
</dbReference>
<dbReference type="Gene3D" id="3.40.50.1110">
    <property type="entry name" value="SGNH hydrolase"/>
    <property type="match status" value="1"/>
</dbReference>
<accession>A0ABW6P9E7</accession>
<dbReference type="Proteomes" id="UP001601442">
    <property type="component" value="Unassembled WGS sequence"/>
</dbReference>
<dbReference type="InterPro" id="IPR051532">
    <property type="entry name" value="Ester_Hydrolysis_Enzymes"/>
</dbReference>